<dbReference type="GO" id="GO:0050511">
    <property type="term" value="F:undecaprenyldiphospho-muramoylpentapeptide beta-N-acetylglucosaminyltransferase activity"/>
    <property type="evidence" value="ECO:0007669"/>
    <property type="project" value="UniProtKB-UniRule"/>
</dbReference>
<dbReference type="InterPro" id="IPR007235">
    <property type="entry name" value="Glyco_trans_28_C"/>
</dbReference>
<evidence type="ECO:0000256" key="10">
    <source>
        <dbReference type="HAMAP-Rule" id="MF_00033"/>
    </source>
</evidence>
<dbReference type="AlphaFoldDB" id="A0A7C2V6R7"/>
<dbReference type="EMBL" id="DSFP01000032">
    <property type="protein sequence ID" value="HEW45741.1"/>
    <property type="molecule type" value="Genomic_DNA"/>
</dbReference>
<evidence type="ECO:0000256" key="3">
    <source>
        <dbReference type="ARBA" id="ARBA00022676"/>
    </source>
</evidence>
<keyword evidence="4 10" id="KW-0808">Transferase</keyword>
<proteinExistence type="inferred from homology"/>
<evidence type="ECO:0000256" key="4">
    <source>
        <dbReference type="ARBA" id="ARBA00022679"/>
    </source>
</evidence>
<dbReference type="GO" id="GO:0008360">
    <property type="term" value="P:regulation of cell shape"/>
    <property type="evidence" value="ECO:0007669"/>
    <property type="project" value="UniProtKB-KW"/>
</dbReference>
<comment type="similarity">
    <text evidence="10">Belongs to the glycosyltransferase 28 family. MurG subfamily.</text>
</comment>
<dbReference type="InterPro" id="IPR006009">
    <property type="entry name" value="GlcNAc_MurG"/>
</dbReference>
<sequence>MRLFVSGGGTGGHFFPALALIECLLEKGLNSIFVGSERGIEYKLKDKIPTESLFVPAHPFMGRSVKDKLLAILKSFKGAYRVAKLINKKDIGIAFGGYASLPLGLASLMRGASLYVHEQNSIPSQSNRLLSRFAEKVFITFEYSKSFFPSHKTIKTGLPVRKSLINGMALSREEALRRLGLEDEPTLLVMGGSQGANFLNELAKDIFAKTGWQGIHISGEKDYQALKDFYKERGLKVLLFSFSHDMHLIYRASTIALSRSGASSITELSLYGIPSLFIPFPHAIYDHQFYNAKEIEELGGGITIRQEEAHMDKVLASLQKLMENHSYYSKNISLFANPLACEEIIKYLLSKN</sequence>
<dbReference type="PANTHER" id="PTHR21015:SF22">
    <property type="entry name" value="GLYCOSYLTRANSFERASE"/>
    <property type="match status" value="1"/>
</dbReference>
<dbReference type="EC" id="2.4.1.227" evidence="10"/>
<dbReference type="SUPFAM" id="SSF53756">
    <property type="entry name" value="UDP-Glycosyltransferase/glycogen phosphorylase"/>
    <property type="match status" value="1"/>
</dbReference>
<dbReference type="HAMAP" id="MF_00033">
    <property type="entry name" value="MurG"/>
    <property type="match status" value="1"/>
</dbReference>
<protein>
    <recommendedName>
        <fullName evidence="10">UDP-N-acetylglucosamine--N-acetylmuramyl-(pentapeptide) pyrophosphoryl-undecaprenol N-acetylglucosamine transferase</fullName>
        <ecNumber evidence="10">2.4.1.227</ecNumber>
    </recommendedName>
    <alternativeName>
        <fullName evidence="10">Undecaprenyl-PP-MurNAc-pentapeptide-UDPGlcNAc GlcNAc transferase</fullName>
    </alternativeName>
</protein>
<comment type="caution">
    <text evidence="10">Lacks conserved residue(s) required for the propagation of feature annotation.</text>
</comment>
<evidence type="ECO:0000313" key="13">
    <source>
        <dbReference type="EMBL" id="HEW45741.1"/>
    </source>
</evidence>
<evidence type="ECO:0000259" key="12">
    <source>
        <dbReference type="Pfam" id="PF04101"/>
    </source>
</evidence>
<comment type="function">
    <text evidence="10">Cell wall formation. Catalyzes the transfer of a GlcNAc subunit on undecaprenyl-pyrophosphoryl-MurNAc-pentapeptide (lipid intermediate I) to form undecaprenyl-pyrophosphoryl-MurNAc-(pentapeptide)GlcNAc (lipid intermediate II).</text>
</comment>
<feature type="domain" description="Glycosyltransferase family 28 N-terminal" evidence="11">
    <location>
        <begin position="4"/>
        <end position="139"/>
    </location>
</feature>
<name>A0A7C2V6R7_9AQUI</name>
<evidence type="ECO:0000256" key="6">
    <source>
        <dbReference type="ARBA" id="ARBA00022984"/>
    </source>
</evidence>
<dbReference type="GO" id="GO:0005886">
    <property type="term" value="C:plasma membrane"/>
    <property type="evidence" value="ECO:0007669"/>
    <property type="project" value="UniProtKB-SubCell"/>
</dbReference>
<evidence type="ECO:0000256" key="1">
    <source>
        <dbReference type="ARBA" id="ARBA00022475"/>
    </source>
</evidence>
<evidence type="ECO:0000256" key="7">
    <source>
        <dbReference type="ARBA" id="ARBA00023136"/>
    </source>
</evidence>
<dbReference type="GO" id="GO:0071555">
    <property type="term" value="P:cell wall organization"/>
    <property type="evidence" value="ECO:0007669"/>
    <property type="project" value="UniProtKB-KW"/>
</dbReference>
<keyword evidence="8 10" id="KW-0131">Cell cycle</keyword>
<feature type="binding site" evidence="10">
    <location>
        <position position="193"/>
    </location>
    <ligand>
        <name>UDP-N-acetyl-alpha-D-glucosamine</name>
        <dbReference type="ChEBI" id="CHEBI:57705"/>
    </ligand>
</feature>
<keyword evidence="5 10" id="KW-0133">Cell shape</keyword>
<gene>
    <name evidence="10 13" type="primary">murG</name>
    <name evidence="13" type="ORF">ENO47_03605</name>
</gene>
<comment type="pathway">
    <text evidence="10">Cell wall biogenesis; peptidoglycan biosynthesis.</text>
</comment>
<comment type="catalytic activity">
    <reaction evidence="10">
        <text>di-trans,octa-cis-undecaprenyl diphospho-N-acetyl-alpha-D-muramoyl-L-alanyl-D-glutamyl-meso-2,6-diaminopimeloyl-D-alanyl-D-alanine + UDP-N-acetyl-alpha-D-glucosamine = di-trans,octa-cis-undecaprenyl diphospho-[N-acetyl-alpha-D-glucosaminyl-(1-&gt;4)]-N-acetyl-alpha-D-muramoyl-L-alanyl-D-glutamyl-meso-2,6-diaminopimeloyl-D-alanyl-D-alanine + UDP + H(+)</text>
        <dbReference type="Rhea" id="RHEA:31227"/>
        <dbReference type="ChEBI" id="CHEBI:15378"/>
        <dbReference type="ChEBI" id="CHEBI:57705"/>
        <dbReference type="ChEBI" id="CHEBI:58223"/>
        <dbReference type="ChEBI" id="CHEBI:61387"/>
        <dbReference type="ChEBI" id="CHEBI:61388"/>
        <dbReference type="EC" id="2.4.1.227"/>
    </reaction>
</comment>
<feature type="binding site" evidence="10">
    <location>
        <begin position="10"/>
        <end position="12"/>
    </location>
    <ligand>
        <name>UDP-N-acetyl-alpha-D-glucosamine</name>
        <dbReference type="ChEBI" id="CHEBI:57705"/>
    </ligand>
</feature>
<keyword evidence="6 10" id="KW-0573">Peptidoglycan synthesis</keyword>
<accession>A0A7C2V6R7</accession>
<dbReference type="UniPathway" id="UPA00219"/>
<evidence type="ECO:0000256" key="2">
    <source>
        <dbReference type="ARBA" id="ARBA00022618"/>
    </source>
</evidence>
<evidence type="ECO:0000259" key="11">
    <source>
        <dbReference type="Pfam" id="PF03033"/>
    </source>
</evidence>
<dbReference type="GO" id="GO:0005975">
    <property type="term" value="P:carbohydrate metabolic process"/>
    <property type="evidence" value="ECO:0007669"/>
    <property type="project" value="InterPro"/>
</dbReference>
<dbReference type="GO" id="GO:0051301">
    <property type="term" value="P:cell division"/>
    <property type="evidence" value="ECO:0007669"/>
    <property type="project" value="UniProtKB-KW"/>
</dbReference>
<feature type="binding site" evidence="10">
    <location>
        <position position="120"/>
    </location>
    <ligand>
        <name>UDP-N-acetyl-alpha-D-glucosamine</name>
        <dbReference type="ChEBI" id="CHEBI:57705"/>
    </ligand>
</feature>
<dbReference type="NCBIfam" id="TIGR01133">
    <property type="entry name" value="murG"/>
    <property type="match status" value="1"/>
</dbReference>
<feature type="domain" description="Glycosyl transferase family 28 C-terminal" evidence="12">
    <location>
        <begin position="186"/>
        <end position="329"/>
    </location>
</feature>
<keyword evidence="3 10" id="KW-0328">Glycosyltransferase</keyword>
<evidence type="ECO:0000256" key="9">
    <source>
        <dbReference type="ARBA" id="ARBA00023316"/>
    </source>
</evidence>
<keyword evidence="1 10" id="KW-1003">Cell membrane</keyword>
<dbReference type="Gene3D" id="3.40.50.2000">
    <property type="entry name" value="Glycogen Phosphorylase B"/>
    <property type="match status" value="2"/>
</dbReference>
<comment type="subcellular location">
    <subcellularLocation>
        <location evidence="10">Cell membrane</location>
        <topology evidence="10">Peripheral membrane protein</topology>
        <orientation evidence="10">Cytoplasmic side</orientation>
    </subcellularLocation>
</comment>
<dbReference type="Pfam" id="PF04101">
    <property type="entry name" value="Glyco_tran_28_C"/>
    <property type="match status" value="1"/>
</dbReference>
<dbReference type="GO" id="GO:0009252">
    <property type="term" value="P:peptidoglycan biosynthetic process"/>
    <property type="evidence" value="ECO:0007669"/>
    <property type="project" value="UniProtKB-UniRule"/>
</dbReference>
<dbReference type="InterPro" id="IPR004276">
    <property type="entry name" value="GlycoTrans_28_N"/>
</dbReference>
<evidence type="ECO:0000256" key="8">
    <source>
        <dbReference type="ARBA" id="ARBA00023306"/>
    </source>
</evidence>
<keyword evidence="7 10" id="KW-0472">Membrane</keyword>
<comment type="caution">
    <text evidence="13">The sequence shown here is derived from an EMBL/GenBank/DDBJ whole genome shotgun (WGS) entry which is preliminary data.</text>
</comment>
<dbReference type="CDD" id="cd03785">
    <property type="entry name" value="GT28_MurG"/>
    <property type="match status" value="1"/>
</dbReference>
<organism evidence="13">
    <name type="scientific">Hydrogenobacter sp</name>
    <dbReference type="NCBI Taxonomy" id="2152829"/>
    <lineage>
        <taxon>Bacteria</taxon>
        <taxon>Pseudomonadati</taxon>
        <taxon>Aquificota</taxon>
        <taxon>Aquificia</taxon>
        <taxon>Aquificales</taxon>
        <taxon>Aquificaceae</taxon>
        <taxon>Hydrogenobacter</taxon>
    </lineage>
</organism>
<keyword evidence="9 10" id="KW-0961">Cell wall biogenesis/degradation</keyword>
<keyword evidence="2 10" id="KW-0132">Cell division</keyword>
<dbReference type="Pfam" id="PF03033">
    <property type="entry name" value="Glyco_transf_28"/>
    <property type="match status" value="1"/>
</dbReference>
<feature type="binding site" evidence="10">
    <location>
        <position position="161"/>
    </location>
    <ligand>
        <name>UDP-N-acetyl-alpha-D-glucosamine</name>
        <dbReference type="ChEBI" id="CHEBI:57705"/>
    </ligand>
</feature>
<reference evidence="13" key="1">
    <citation type="journal article" date="2020" name="mSystems">
        <title>Genome- and Community-Level Interaction Insights into Carbon Utilization and Element Cycling Functions of Hydrothermarchaeota in Hydrothermal Sediment.</title>
        <authorList>
            <person name="Zhou Z."/>
            <person name="Liu Y."/>
            <person name="Xu W."/>
            <person name="Pan J."/>
            <person name="Luo Z.H."/>
            <person name="Li M."/>
        </authorList>
    </citation>
    <scope>NUCLEOTIDE SEQUENCE [LARGE SCALE GENOMIC DNA]</scope>
    <source>
        <strain evidence="13">SpSt-132</strain>
    </source>
</reference>
<evidence type="ECO:0000256" key="5">
    <source>
        <dbReference type="ARBA" id="ARBA00022960"/>
    </source>
</evidence>
<feature type="binding site" evidence="10">
    <location>
        <position position="288"/>
    </location>
    <ligand>
        <name>UDP-N-acetyl-alpha-D-glucosamine</name>
        <dbReference type="ChEBI" id="CHEBI:57705"/>
    </ligand>
</feature>
<dbReference type="PANTHER" id="PTHR21015">
    <property type="entry name" value="UDP-N-ACETYLGLUCOSAMINE--N-ACETYLMURAMYL-(PENTAPEPTIDE) PYROPHOSPHORYL-UNDECAPRENOL N-ACETYLGLUCOSAMINE TRANSFERASE 1"/>
    <property type="match status" value="1"/>
</dbReference>